<dbReference type="AlphaFoldDB" id="A0A4Z1NWE2"/>
<protein>
    <submittedName>
        <fullName evidence="2">DNA replication licensing factor</fullName>
    </submittedName>
</protein>
<proteinExistence type="predicted"/>
<dbReference type="EMBL" id="SNSC02000020">
    <property type="protein sequence ID" value="TID15654.1"/>
    <property type="molecule type" value="Genomic_DNA"/>
</dbReference>
<name>A0A4Z1NWE2_9PEZI</name>
<evidence type="ECO:0000313" key="3">
    <source>
        <dbReference type="Proteomes" id="UP000298493"/>
    </source>
</evidence>
<keyword evidence="3" id="KW-1185">Reference proteome</keyword>
<evidence type="ECO:0000256" key="1">
    <source>
        <dbReference type="SAM" id="MobiDB-lite"/>
    </source>
</evidence>
<comment type="caution">
    <text evidence="2">The sequence shown here is derived from an EMBL/GenBank/DDBJ whole genome shotgun (WGS) entry which is preliminary data.</text>
</comment>
<dbReference type="Proteomes" id="UP000298493">
    <property type="component" value="Unassembled WGS sequence"/>
</dbReference>
<feature type="region of interest" description="Disordered" evidence="1">
    <location>
        <begin position="1"/>
        <end position="20"/>
    </location>
</feature>
<evidence type="ECO:0000313" key="2">
    <source>
        <dbReference type="EMBL" id="TID15654.1"/>
    </source>
</evidence>
<reference evidence="2 3" key="1">
    <citation type="submission" date="2019-04" db="EMBL/GenBank/DDBJ databases">
        <title>High contiguity whole genome sequence and gene annotation resource for two Venturia nashicola isolates.</title>
        <authorList>
            <person name="Prokchorchik M."/>
            <person name="Won K."/>
            <person name="Lee Y."/>
            <person name="Choi E.D."/>
            <person name="Segonzac C."/>
            <person name="Sohn K.H."/>
        </authorList>
    </citation>
    <scope>NUCLEOTIDE SEQUENCE [LARGE SCALE GENOMIC DNA]</scope>
    <source>
        <strain evidence="2 3">PRI2</strain>
    </source>
</reference>
<organism evidence="2 3">
    <name type="scientific">Venturia nashicola</name>
    <dbReference type="NCBI Taxonomy" id="86259"/>
    <lineage>
        <taxon>Eukaryota</taxon>
        <taxon>Fungi</taxon>
        <taxon>Dikarya</taxon>
        <taxon>Ascomycota</taxon>
        <taxon>Pezizomycotina</taxon>
        <taxon>Dothideomycetes</taxon>
        <taxon>Pleosporomycetidae</taxon>
        <taxon>Venturiales</taxon>
        <taxon>Venturiaceae</taxon>
        <taxon>Venturia</taxon>
    </lineage>
</organism>
<accession>A0A4Z1NWE2</accession>
<gene>
    <name evidence="2" type="ORF">E6O75_ATG07982</name>
</gene>
<sequence>MGGLIERTRGGNSSQSKEYQRAVSKGHELARLMESTMEEATEIMGNKVHIQSPYTNPEAEFEKWGWVAEASRIVEPRVLNQRGLKELLPALHLSTEIRDWDWEVLQHKKAWGTSDGRKGPAIRNLLYDS</sequence>